<evidence type="ECO:0000259" key="8">
    <source>
        <dbReference type="PROSITE" id="PS50156"/>
    </source>
</evidence>
<dbReference type="Proteomes" id="UP000193380">
    <property type="component" value="Unassembled WGS sequence"/>
</dbReference>
<feature type="transmembrane region" description="Helical" evidence="7">
    <location>
        <begin position="166"/>
        <end position="183"/>
    </location>
</feature>
<feature type="transmembrane region" description="Helical" evidence="7">
    <location>
        <begin position="109"/>
        <end position="131"/>
    </location>
</feature>
<protein>
    <recommendedName>
        <fullName evidence="8">SSD domain-containing protein</fullName>
    </recommendedName>
</protein>
<evidence type="ECO:0000256" key="7">
    <source>
        <dbReference type="SAM" id="Phobius"/>
    </source>
</evidence>
<gene>
    <name evidence="9" type="ORF">GSONMT00048558001</name>
</gene>
<evidence type="ECO:0000256" key="2">
    <source>
        <dbReference type="ARBA" id="ARBA00005585"/>
    </source>
</evidence>
<keyword evidence="6" id="KW-0325">Glycoprotein</keyword>
<dbReference type="PROSITE" id="PS50156">
    <property type="entry name" value="SSD"/>
    <property type="match status" value="1"/>
</dbReference>
<evidence type="ECO:0000256" key="3">
    <source>
        <dbReference type="ARBA" id="ARBA00022692"/>
    </source>
</evidence>
<comment type="subcellular location">
    <subcellularLocation>
        <location evidence="1">Membrane</location>
        <topology evidence="1">Multi-pass membrane protein</topology>
    </subcellularLocation>
</comment>
<dbReference type="EMBL" id="FR904577">
    <property type="protein sequence ID" value="CDQ67233.1"/>
    <property type="molecule type" value="Genomic_DNA"/>
</dbReference>
<keyword evidence="5 7" id="KW-0472">Membrane</keyword>
<dbReference type="GO" id="GO:0016020">
    <property type="term" value="C:membrane"/>
    <property type="evidence" value="ECO:0007669"/>
    <property type="project" value="UniProtKB-SubCell"/>
</dbReference>
<comment type="similarity">
    <text evidence="2">Belongs to the patched family.</text>
</comment>
<dbReference type="PaxDb" id="8022-A0A060WJ04"/>
<reference evidence="9" key="1">
    <citation type="journal article" date="2014" name="Nat. Commun.">
        <title>The rainbow trout genome provides novel insights into evolution after whole-genome duplication in vertebrates.</title>
        <authorList>
            <person name="Berthelot C."/>
            <person name="Brunet F."/>
            <person name="Chalopin D."/>
            <person name="Juanchich A."/>
            <person name="Bernard M."/>
            <person name="Noel B."/>
            <person name="Bento P."/>
            <person name="Da Silva C."/>
            <person name="Labadie K."/>
            <person name="Alberti A."/>
            <person name="Aury J.M."/>
            <person name="Louis A."/>
            <person name="Dehais P."/>
            <person name="Bardou P."/>
            <person name="Montfort J."/>
            <person name="Klopp C."/>
            <person name="Cabau C."/>
            <person name="Gaspin C."/>
            <person name="Thorgaard G.H."/>
            <person name="Boussaha M."/>
            <person name="Quillet E."/>
            <person name="Guyomard R."/>
            <person name="Galiana D."/>
            <person name="Bobe J."/>
            <person name="Volff J.N."/>
            <person name="Genet C."/>
            <person name="Wincker P."/>
            <person name="Jaillon O."/>
            <person name="Roest Crollius H."/>
            <person name="Guiguen Y."/>
        </authorList>
    </citation>
    <scope>NUCLEOTIDE SEQUENCE [LARGE SCALE GENOMIC DNA]</scope>
</reference>
<dbReference type="PANTHER" id="PTHR10796:SF60">
    <property type="entry name" value="PATCHED DOMAIN-CONTAINING PROTEIN 3"/>
    <property type="match status" value="1"/>
</dbReference>
<evidence type="ECO:0000256" key="6">
    <source>
        <dbReference type="ARBA" id="ARBA00023180"/>
    </source>
</evidence>
<dbReference type="PANTHER" id="PTHR10796">
    <property type="entry name" value="PATCHED-RELATED"/>
    <property type="match status" value="1"/>
</dbReference>
<keyword evidence="3 7" id="KW-0812">Transmembrane</keyword>
<feature type="domain" description="SSD" evidence="8">
    <location>
        <begin position="109"/>
        <end position="178"/>
    </location>
</feature>
<keyword evidence="4 7" id="KW-1133">Transmembrane helix</keyword>
<sequence>MLDIINGTASTIKKANLTFPYHNSTSNTIFLGTELGGVVLNSSIIVSAKAVRLFYFLRENNEAENDNWLHGFTQVFSNLSDELNKRQIQVSYFTSNSREEEFKENSKSVIPLFSVTYFLAISFSIISCLRLDCVRNKVWVAIFGALSAGLAVLSSFGLLLLCGMPFAMTVATAPFLILGQVYYQNPLDSNLNNPLPNLT</sequence>
<evidence type="ECO:0000256" key="5">
    <source>
        <dbReference type="ARBA" id="ARBA00023136"/>
    </source>
</evidence>
<name>A0A060WJ04_ONCMY</name>
<evidence type="ECO:0000313" key="10">
    <source>
        <dbReference type="Proteomes" id="UP000193380"/>
    </source>
</evidence>
<dbReference type="InterPro" id="IPR051697">
    <property type="entry name" value="Patched_domain-protein"/>
</dbReference>
<evidence type="ECO:0000313" key="9">
    <source>
        <dbReference type="EMBL" id="CDQ67233.1"/>
    </source>
</evidence>
<organism evidence="9 10">
    <name type="scientific">Oncorhynchus mykiss</name>
    <name type="common">Rainbow trout</name>
    <name type="synonym">Salmo gairdneri</name>
    <dbReference type="NCBI Taxonomy" id="8022"/>
    <lineage>
        <taxon>Eukaryota</taxon>
        <taxon>Metazoa</taxon>
        <taxon>Chordata</taxon>
        <taxon>Craniata</taxon>
        <taxon>Vertebrata</taxon>
        <taxon>Euteleostomi</taxon>
        <taxon>Actinopterygii</taxon>
        <taxon>Neopterygii</taxon>
        <taxon>Teleostei</taxon>
        <taxon>Protacanthopterygii</taxon>
        <taxon>Salmoniformes</taxon>
        <taxon>Salmonidae</taxon>
        <taxon>Salmoninae</taxon>
        <taxon>Oncorhynchus</taxon>
    </lineage>
</organism>
<dbReference type="Gene3D" id="1.20.1640.10">
    <property type="entry name" value="Multidrug efflux transporter AcrB transmembrane domain"/>
    <property type="match status" value="1"/>
</dbReference>
<accession>A0A060WJ04</accession>
<feature type="transmembrane region" description="Helical" evidence="7">
    <location>
        <begin position="138"/>
        <end position="160"/>
    </location>
</feature>
<evidence type="ECO:0000256" key="4">
    <source>
        <dbReference type="ARBA" id="ARBA00022989"/>
    </source>
</evidence>
<reference evidence="9" key="2">
    <citation type="submission" date="2014-03" db="EMBL/GenBank/DDBJ databases">
        <authorList>
            <person name="Genoscope - CEA"/>
        </authorList>
    </citation>
    <scope>NUCLEOTIDE SEQUENCE</scope>
</reference>
<dbReference type="Pfam" id="PF02460">
    <property type="entry name" value="Patched"/>
    <property type="match status" value="1"/>
</dbReference>
<dbReference type="InterPro" id="IPR003392">
    <property type="entry name" value="PTHD_SSD"/>
</dbReference>
<dbReference type="InterPro" id="IPR000731">
    <property type="entry name" value="SSD"/>
</dbReference>
<evidence type="ECO:0000256" key="1">
    <source>
        <dbReference type="ARBA" id="ARBA00004141"/>
    </source>
</evidence>
<proteinExistence type="inferred from homology"/>
<dbReference type="AlphaFoldDB" id="A0A060WJ04"/>